<evidence type="ECO:0000313" key="3">
    <source>
        <dbReference type="EMBL" id="MBD8507001.1"/>
    </source>
</evidence>
<proteinExistence type="predicted"/>
<keyword evidence="1" id="KW-0812">Transmembrane</keyword>
<feature type="transmembrane region" description="Helical" evidence="1">
    <location>
        <begin position="45"/>
        <end position="65"/>
    </location>
</feature>
<keyword evidence="4" id="KW-1185">Reference proteome</keyword>
<sequence>MDNVPGHRHDNVIARWSAAPGTVIALAAGTVVLVLAAFLGRQDPIAVLLACVAALVLLGIAAWLARSAIWLAEDEGHHQLHVRGLLGTARTLRAEDVVAVGVQPRHRSRSSWVLVLELRQPEDKLVLRGRWELDEDPRRVAEQLWSHGFPS</sequence>
<keyword evidence="1" id="KW-1133">Transmembrane helix</keyword>
<dbReference type="Pfam" id="PF10756">
    <property type="entry name" value="bPH_6"/>
    <property type="match status" value="1"/>
</dbReference>
<name>A0A927JDF5_9ACTN</name>
<evidence type="ECO:0000259" key="2">
    <source>
        <dbReference type="Pfam" id="PF10756"/>
    </source>
</evidence>
<dbReference type="InterPro" id="IPR019692">
    <property type="entry name" value="CFP-6_PH"/>
</dbReference>
<accession>A0A927JDF5</accession>
<organism evidence="3 4">
    <name type="scientific">Lolliginicoccus lacisalsi</name>
    <dbReference type="NCBI Taxonomy" id="2742202"/>
    <lineage>
        <taxon>Bacteria</taxon>
        <taxon>Bacillati</taxon>
        <taxon>Actinomycetota</taxon>
        <taxon>Actinomycetes</taxon>
        <taxon>Mycobacteriales</taxon>
        <taxon>Hoyosellaceae</taxon>
        <taxon>Lolliginicoccus</taxon>
    </lineage>
</organism>
<feature type="domain" description="Low molecular weight protein antigen 6 PH" evidence="2">
    <location>
        <begin position="80"/>
        <end position="144"/>
    </location>
</feature>
<dbReference type="Proteomes" id="UP000642993">
    <property type="component" value="Unassembled WGS sequence"/>
</dbReference>
<dbReference type="EMBL" id="JACYWE010000006">
    <property type="protein sequence ID" value="MBD8507001.1"/>
    <property type="molecule type" value="Genomic_DNA"/>
</dbReference>
<dbReference type="AlphaFoldDB" id="A0A927JDF5"/>
<evidence type="ECO:0000256" key="1">
    <source>
        <dbReference type="SAM" id="Phobius"/>
    </source>
</evidence>
<feature type="transmembrane region" description="Helical" evidence="1">
    <location>
        <begin position="12"/>
        <end position="39"/>
    </location>
</feature>
<evidence type="ECO:0000313" key="4">
    <source>
        <dbReference type="Proteomes" id="UP000642993"/>
    </source>
</evidence>
<protein>
    <submittedName>
        <fullName evidence="3">PH domain-containing protein</fullName>
    </submittedName>
</protein>
<dbReference type="RefSeq" id="WP_192039467.1">
    <property type="nucleotide sequence ID" value="NZ_JACYWE010000006.1"/>
</dbReference>
<comment type="caution">
    <text evidence="3">The sequence shown here is derived from an EMBL/GenBank/DDBJ whole genome shotgun (WGS) entry which is preliminary data.</text>
</comment>
<keyword evidence="1" id="KW-0472">Membrane</keyword>
<gene>
    <name evidence="3" type="ORF">HT102_10920</name>
</gene>
<reference evidence="3" key="1">
    <citation type="submission" date="2020-09" db="EMBL/GenBank/DDBJ databases">
        <title>Hoyosella lacisalsi sp. nov., a halotolerant actinobacterium isolated from soil of Lake Gudzhirganskoe.</title>
        <authorList>
            <person name="Yang Q."/>
            <person name="Guo P.Y."/>
            <person name="Liu S.W."/>
            <person name="Li F.N."/>
            <person name="Sun C.H."/>
        </authorList>
    </citation>
    <scope>NUCLEOTIDE SEQUENCE</scope>
    <source>
        <strain evidence="3">G463</strain>
    </source>
</reference>